<protein>
    <recommendedName>
        <fullName evidence="1">LUD domain-containing protein</fullName>
    </recommendedName>
</protein>
<organism evidence="2 3">
    <name type="scientific">Candidatus Raskinella chloraquaticus</name>
    <dbReference type="NCBI Taxonomy" id="1951219"/>
    <lineage>
        <taxon>Bacteria</taxon>
        <taxon>Pseudomonadati</taxon>
        <taxon>Pseudomonadota</taxon>
        <taxon>Alphaproteobacteria</taxon>
        <taxon>Hyphomicrobiales</taxon>
        <taxon>Phreatobacteraceae</taxon>
        <taxon>Candidatus Raskinella</taxon>
    </lineage>
</organism>
<accession>A0A1W9HYE0</accession>
<name>A0A1W9HYE0_9HYPH</name>
<dbReference type="EMBL" id="LWDL01000015">
    <property type="protein sequence ID" value="OQW52214.1"/>
    <property type="molecule type" value="Genomic_DNA"/>
</dbReference>
<evidence type="ECO:0000313" key="2">
    <source>
        <dbReference type="EMBL" id="OQW52214.1"/>
    </source>
</evidence>
<proteinExistence type="predicted"/>
<comment type="caution">
    <text evidence="2">The sequence shown here is derived from an EMBL/GenBank/DDBJ whole genome shotgun (WGS) entry which is preliminary data.</text>
</comment>
<dbReference type="InterPro" id="IPR037171">
    <property type="entry name" value="NagB/RpiA_transferase-like"/>
</dbReference>
<dbReference type="Proteomes" id="UP000192872">
    <property type="component" value="Unassembled WGS sequence"/>
</dbReference>
<dbReference type="Gene3D" id="3.40.50.10420">
    <property type="entry name" value="NagB/RpiA/CoA transferase-like"/>
    <property type="match status" value="1"/>
</dbReference>
<dbReference type="PANTHER" id="PTHR43682">
    <property type="entry name" value="LACTATE UTILIZATION PROTEIN C"/>
    <property type="match status" value="1"/>
</dbReference>
<dbReference type="InterPro" id="IPR003741">
    <property type="entry name" value="LUD_dom"/>
</dbReference>
<dbReference type="STRING" id="1827387.A4S15_08650"/>
<evidence type="ECO:0000313" key="3">
    <source>
        <dbReference type="Proteomes" id="UP000192872"/>
    </source>
</evidence>
<dbReference type="Pfam" id="PF02589">
    <property type="entry name" value="LUD_dom"/>
    <property type="match status" value="1"/>
</dbReference>
<sequence>MSARDDILATIRRSLGVTGREPTRRDVVEQRLMRSPRGLIPKRADLPPAEQVALFIKMAEAVSASIARVASLDEVPDALAGFLRAHNLPMALRHGEDAIFTAIPWDRQKTLEHRSGRSDGNDLVGLSHALAGVAETGTLALVSGNDNPTTLNFLPDTHIVLIDAKDIVGDYESVWDRLRSRYGRGKMPRTLNFVTGPSRSGDIEQKILLGAHGPRQLHIVVVG</sequence>
<dbReference type="PANTHER" id="PTHR43682:SF1">
    <property type="entry name" value="LACTATE UTILIZATION PROTEIN C"/>
    <property type="match status" value="1"/>
</dbReference>
<dbReference type="RefSeq" id="WP_376801371.1">
    <property type="nucleotide sequence ID" value="NZ_DBNB01000021.1"/>
</dbReference>
<reference evidence="2 3" key="1">
    <citation type="journal article" date="2017" name="Water Res.">
        <title>Comammox in drinking water systems.</title>
        <authorList>
            <person name="Wang Y."/>
            <person name="Ma L."/>
            <person name="Mao Y."/>
            <person name="Jiang X."/>
            <person name="Xia Y."/>
            <person name="Yu K."/>
            <person name="Li B."/>
            <person name="Zhang T."/>
        </authorList>
    </citation>
    <scope>NUCLEOTIDE SEQUENCE [LARGE SCALE GENOMIC DNA]</scope>
    <source>
        <strain evidence="2">SG_bin8</strain>
    </source>
</reference>
<dbReference type="AlphaFoldDB" id="A0A1W9HYE0"/>
<dbReference type="InterPro" id="IPR024185">
    <property type="entry name" value="FTHF_cligase-like_sf"/>
</dbReference>
<dbReference type="SUPFAM" id="SSF100950">
    <property type="entry name" value="NagB/RpiA/CoA transferase-like"/>
    <property type="match status" value="1"/>
</dbReference>
<feature type="domain" description="LUD" evidence="1">
    <location>
        <begin position="123"/>
        <end position="222"/>
    </location>
</feature>
<evidence type="ECO:0000259" key="1">
    <source>
        <dbReference type="Pfam" id="PF02589"/>
    </source>
</evidence>
<gene>
    <name evidence="2" type="ORF">A4S15_08650</name>
</gene>